<dbReference type="SUPFAM" id="SSF52540">
    <property type="entry name" value="P-loop containing nucleoside triphosphate hydrolases"/>
    <property type="match status" value="1"/>
</dbReference>
<dbReference type="PANTHER" id="PTHR34301:SF8">
    <property type="entry name" value="ATPASE DOMAIN-CONTAINING PROTEIN"/>
    <property type="match status" value="1"/>
</dbReference>
<name>A0A2R6BF23_9ARCH</name>
<proteinExistence type="predicted"/>
<reference evidence="1 2" key="1">
    <citation type="submission" date="2017-04" db="EMBL/GenBank/DDBJ databases">
        <title>Novel microbial lineages endemic to geothermal iron-oxide mats fill important gaps in the evolutionary history of Archaea.</title>
        <authorList>
            <person name="Jay Z.J."/>
            <person name="Beam J.P."/>
            <person name="Dlakic M."/>
            <person name="Rusch D.B."/>
            <person name="Kozubal M.A."/>
            <person name="Inskeep W.P."/>
        </authorList>
    </citation>
    <scope>NUCLEOTIDE SEQUENCE [LARGE SCALE GENOMIC DNA]</scope>
    <source>
        <strain evidence="1">ECH_B_SAG-C16</strain>
    </source>
</reference>
<dbReference type="EMBL" id="NEXK01000025">
    <property type="protein sequence ID" value="PSN97195.1"/>
    <property type="molecule type" value="Genomic_DNA"/>
</dbReference>
<evidence type="ECO:0008006" key="3">
    <source>
        <dbReference type="Google" id="ProtNLM"/>
    </source>
</evidence>
<protein>
    <recommendedName>
        <fullName evidence="3">ATPase domain-containing protein</fullName>
    </recommendedName>
</protein>
<sequence>MFFDPRPKEKREDLFDRERELERFSDALAYSPLILILGARRMGKTSLMNVALKESRQPYVIIDLRGLPYNPSRADLLRRFETGFKKASKNWRSSLLDALSKVNGIS</sequence>
<evidence type="ECO:0000313" key="2">
    <source>
        <dbReference type="Proteomes" id="UP000240681"/>
    </source>
</evidence>
<dbReference type="AlphaFoldDB" id="A0A2R6BF23"/>
<dbReference type="InterPro" id="IPR027417">
    <property type="entry name" value="P-loop_NTPase"/>
</dbReference>
<gene>
    <name evidence="1" type="ORF">B9Q09_01225</name>
</gene>
<organism evidence="1 2">
    <name type="scientific">Candidatus Marsarchaeota G2 archaeon ECH_B_SAG-C16</name>
    <dbReference type="NCBI Taxonomy" id="1978163"/>
    <lineage>
        <taxon>Archaea</taxon>
        <taxon>Candidatus Marsarchaeota</taxon>
        <taxon>Candidatus Marsarchaeota group 2</taxon>
    </lineage>
</organism>
<feature type="non-terminal residue" evidence="1">
    <location>
        <position position="106"/>
    </location>
</feature>
<dbReference type="Gene3D" id="3.40.50.300">
    <property type="entry name" value="P-loop containing nucleotide triphosphate hydrolases"/>
    <property type="match status" value="1"/>
</dbReference>
<accession>A0A2R6BF23</accession>
<comment type="caution">
    <text evidence="1">The sequence shown here is derived from an EMBL/GenBank/DDBJ whole genome shotgun (WGS) entry which is preliminary data.</text>
</comment>
<dbReference type="PANTHER" id="PTHR34301">
    <property type="entry name" value="DNA-BINDING PROTEIN-RELATED"/>
    <property type="match status" value="1"/>
</dbReference>
<dbReference type="Proteomes" id="UP000240681">
    <property type="component" value="Unassembled WGS sequence"/>
</dbReference>
<evidence type="ECO:0000313" key="1">
    <source>
        <dbReference type="EMBL" id="PSN97195.1"/>
    </source>
</evidence>